<keyword evidence="2" id="KW-1185">Reference proteome</keyword>
<protein>
    <submittedName>
        <fullName evidence="1">Uncharacterized protein</fullName>
    </submittedName>
</protein>
<dbReference type="AlphaFoldDB" id="A0AAV7RFC3"/>
<name>A0AAV7RFC3_PLEWA</name>
<dbReference type="Proteomes" id="UP001066276">
    <property type="component" value="Chromosome 5"/>
</dbReference>
<organism evidence="1 2">
    <name type="scientific">Pleurodeles waltl</name>
    <name type="common">Iberian ribbed newt</name>
    <dbReference type="NCBI Taxonomy" id="8319"/>
    <lineage>
        <taxon>Eukaryota</taxon>
        <taxon>Metazoa</taxon>
        <taxon>Chordata</taxon>
        <taxon>Craniata</taxon>
        <taxon>Vertebrata</taxon>
        <taxon>Euteleostomi</taxon>
        <taxon>Amphibia</taxon>
        <taxon>Batrachia</taxon>
        <taxon>Caudata</taxon>
        <taxon>Salamandroidea</taxon>
        <taxon>Salamandridae</taxon>
        <taxon>Pleurodelinae</taxon>
        <taxon>Pleurodeles</taxon>
    </lineage>
</organism>
<gene>
    <name evidence="1" type="ORF">NDU88_002986</name>
</gene>
<evidence type="ECO:0000313" key="1">
    <source>
        <dbReference type="EMBL" id="KAJ1150190.1"/>
    </source>
</evidence>
<sequence>MPGRTAVFVMTAYMLIPFNTLINDFVISPGAFLTYAALIRHAALYWGTIPKESHTWVLLQTLLTHGERKAITNIYKALDIDDKHLFASLRTYWDEAHQRGLTDTQWEQALMVPKII</sequence>
<reference evidence="1" key="1">
    <citation type="journal article" date="2022" name="bioRxiv">
        <title>Sequencing and chromosome-scale assembly of the giantPleurodeles waltlgenome.</title>
        <authorList>
            <person name="Brown T."/>
            <person name="Elewa A."/>
            <person name="Iarovenko S."/>
            <person name="Subramanian E."/>
            <person name="Araus A.J."/>
            <person name="Petzold A."/>
            <person name="Susuki M."/>
            <person name="Suzuki K.-i.T."/>
            <person name="Hayashi T."/>
            <person name="Toyoda A."/>
            <person name="Oliveira C."/>
            <person name="Osipova E."/>
            <person name="Leigh N.D."/>
            <person name="Simon A."/>
            <person name="Yun M.H."/>
        </authorList>
    </citation>
    <scope>NUCLEOTIDE SEQUENCE</scope>
    <source>
        <strain evidence="1">20211129_DDA</strain>
        <tissue evidence="1">Liver</tissue>
    </source>
</reference>
<proteinExistence type="predicted"/>
<accession>A0AAV7RFC3</accession>
<evidence type="ECO:0000313" key="2">
    <source>
        <dbReference type="Proteomes" id="UP001066276"/>
    </source>
</evidence>
<dbReference type="EMBL" id="JANPWB010000009">
    <property type="protein sequence ID" value="KAJ1150190.1"/>
    <property type="molecule type" value="Genomic_DNA"/>
</dbReference>
<comment type="caution">
    <text evidence="1">The sequence shown here is derived from an EMBL/GenBank/DDBJ whole genome shotgun (WGS) entry which is preliminary data.</text>
</comment>